<dbReference type="Proteomes" id="UP000239687">
    <property type="component" value="Unassembled WGS sequence"/>
</dbReference>
<protein>
    <submittedName>
        <fullName evidence="1">Uncharacterized protein</fullName>
    </submittedName>
</protein>
<evidence type="ECO:0000313" key="2">
    <source>
        <dbReference type="Proteomes" id="UP000239687"/>
    </source>
</evidence>
<name>A0A2S8HFP1_9PSED</name>
<dbReference type="EMBL" id="PUIN01000012">
    <property type="protein sequence ID" value="PQP01317.1"/>
    <property type="molecule type" value="Genomic_DNA"/>
</dbReference>
<dbReference type="AlphaFoldDB" id="A0A2S8HFP1"/>
<gene>
    <name evidence="1" type="ORF">C5612_20705</name>
</gene>
<sequence>MWQQGLLWRGGLPPLGREAAPKPTTACPLTHRIGWFCDCFAAERGQAPSPQSAFHLWQIVSFCPPLLNLFAFLCSSYHSAVCEVGNAPLNCHHRYRACTYAYRRRFLSVLPHQAQASQRPGGGGRLR</sequence>
<reference evidence="1 2" key="1">
    <citation type="submission" date="2018-02" db="EMBL/GenBank/DDBJ databases">
        <title>Draft genome sequencing of Pseudomonas frederiksbergensis 11-D3.</title>
        <authorList>
            <person name="Zheng B.-X."/>
        </authorList>
    </citation>
    <scope>NUCLEOTIDE SEQUENCE [LARGE SCALE GENOMIC DNA]</scope>
    <source>
        <strain evidence="1 2">11-D3</strain>
    </source>
</reference>
<accession>A0A2S8HFP1</accession>
<organism evidence="1 2">
    <name type="scientific">Pseudomonas frederiksbergensis</name>
    <dbReference type="NCBI Taxonomy" id="104087"/>
    <lineage>
        <taxon>Bacteria</taxon>
        <taxon>Pseudomonadati</taxon>
        <taxon>Pseudomonadota</taxon>
        <taxon>Gammaproteobacteria</taxon>
        <taxon>Pseudomonadales</taxon>
        <taxon>Pseudomonadaceae</taxon>
        <taxon>Pseudomonas</taxon>
    </lineage>
</organism>
<proteinExistence type="predicted"/>
<evidence type="ECO:0000313" key="1">
    <source>
        <dbReference type="EMBL" id="PQP01317.1"/>
    </source>
</evidence>
<comment type="caution">
    <text evidence="1">The sequence shown here is derived from an EMBL/GenBank/DDBJ whole genome shotgun (WGS) entry which is preliminary data.</text>
</comment>